<protein>
    <submittedName>
        <fullName evidence="3">Gpi1-domain-containing protein</fullName>
    </submittedName>
</protein>
<organism evidence="3 4">
    <name type="scientific">Piromyces finnis</name>
    <dbReference type="NCBI Taxonomy" id="1754191"/>
    <lineage>
        <taxon>Eukaryota</taxon>
        <taxon>Fungi</taxon>
        <taxon>Fungi incertae sedis</taxon>
        <taxon>Chytridiomycota</taxon>
        <taxon>Chytridiomycota incertae sedis</taxon>
        <taxon>Neocallimastigomycetes</taxon>
        <taxon>Neocallimastigales</taxon>
        <taxon>Neocallimastigaceae</taxon>
        <taxon>Piromyces</taxon>
    </lineage>
</organism>
<dbReference type="Pfam" id="PF05024">
    <property type="entry name" value="Gpi1"/>
    <property type="match status" value="1"/>
</dbReference>
<feature type="compositionally biased region" description="Polar residues" evidence="1">
    <location>
        <begin position="809"/>
        <end position="820"/>
    </location>
</feature>
<feature type="region of interest" description="Disordered" evidence="1">
    <location>
        <begin position="644"/>
        <end position="670"/>
    </location>
</feature>
<keyword evidence="2" id="KW-0472">Membrane</keyword>
<dbReference type="STRING" id="1754191.A0A1Y1V653"/>
<feature type="transmembrane region" description="Helical" evidence="2">
    <location>
        <begin position="405"/>
        <end position="425"/>
    </location>
</feature>
<reference evidence="3 4" key="1">
    <citation type="submission" date="2016-08" db="EMBL/GenBank/DDBJ databases">
        <title>Genomes of anaerobic fungi encode conserved fungal cellulosomes for biomass hydrolysis.</title>
        <authorList>
            <consortium name="DOE Joint Genome Institute"/>
            <person name="Haitjema C.H."/>
            <person name="Gilmore S.P."/>
            <person name="Henske J.K."/>
            <person name="Solomon K.V."/>
            <person name="De Groot R."/>
            <person name="Kuo A."/>
            <person name="Mondo S.J."/>
            <person name="Salamov A.A."/>
            <person name="Labutti K."/>
            <person name="Zhao Z."/>
            <person name="Chiniquy J."/>
            <person name="Barry K."/>
            <person name="Brewer H.M."/>
            <person name="Purvine S.O."/>
            <person name="Wright A.T."/>
            <person name="Boxma B."/>
            <person name="Van Alen T."/>
            <person name="Hackstein J.H."/>
            <person name="Baker S.E."/>
            <person name="Grigoriev I.V."/>
            <person name="O'Malley M.A."/>
        </authorList>
    </citation>
    <scope>NUCLEOTIDE SEQUENCE [LARGE SCALE GENOMIC DNA]</scope>
    <source>
        <strain evidence="4">finn</strain>
    </source>
</reference>
<feature type="transmembrane region" description="Helical" evidence="2">
    <location>
        <begin position="508"/>
        <end position="531"/>
    </location>
</feature>
<evidence type="ECO:0000256" key="2">
    <source>
        <dbReference type="SAM" id="Phobius"/>
    </source>
</evidence>
<feature type="transmembrane region" description="Helical" evidence="2">
    <location>
        <begin position="335"/>
        <end position="360"/>
    </location>
</feature>
<dbReference type="PANTHER" id="PTHR21329:SF3">
    <property type="entry name" value="PHOSPHATIDYLINOSITOL N-ACETYLGLUCOSAMINYLTRANSFERASE SUBUNIT Q"/>
    <property type="match status" value="1"/>
</dbReference>
<feature type="region of interest" description="Disordered" evidence="1">
    <location>
        <begin position="799"/>
        <end position="826"/>
    </location>
</feature>
<dbReference type="GO" id="GO:0006506">
    <property type="term" value="P:GPI anchor biosynthetic process"/>
    <property type="evidence" value="ECO:0007669"/>
    <property type="project" value="InterPro"/>
</dbReference>
<feature type="compositionally biased region" description="Low complexity" evidence="1">
    <location>
        <begin position="644"/>
        <end position="661"/>
    </location>
</feature>
<evidence type="ECO:0000256" key="1">
    <source>
        <dbReference type="SAM" id="MobiDB-lite"/>
    </source>
</evidence>
<dbReference type="AlphaFoldDB" id="A0A1Y1V653"/>
<feature type="transmembrane region" description="Helical" evidence="2">
    <location>
        <begin position="432"/>
        <end position="465"/>
    </location>
</feature>
<dbReference type="Proteomes" id="UP000193719">
    <property type="component" value="Unassembled WGS sequence"/>
</dbReference>
<accession>A0A1Y1V653</accession>
<keyword evidence="2" id="KW-0812">Transmembrane</keyword>
<dbReference type="OrthoDB" id="70250at2759"/>
<dbReference type="EMBL" id="MCFH01000028">
    <property type="protein sequence ID" value="ORX48141.1"/>
    <property type="molecule type" value="Genomic_DNA"/>
</dbReference>
<gene>
    <name evidence="3" type="ORF">BCR36DRAFT_413292</name>
</gene>
<keyword evidence="2" id="KW-1133">Transmembrane helix</keyword>
<sequence>MNKFGAISKILWPEHLCKGKSGFLVGWNLRSFISSVATIVPDMTLEELELELNKMSKDNDMKDIATPIVLGVCISHEDSPEVLRKFTNTIGISQKKQTANLWLTVEYLDNILPQIQSIYCCGYCYQGVSSEIILYKQLNIEKMQYYSLDPIIIDFKNQRKIWSEDDKLDLDEMDSKNKDYLKKIKKKISIHAQYNGTDKPDDMELLLTQVNSSYLIEKKLNEIKEKKNYKNNGTNMIFSSLNNILSTLSHILKRYLLLPLLFIVITLFFFLKFILKILNKGLSIISPEMKNLKKISVTIQQVELRLYQYYNSKWQHQKIHKSNSKMLNRKKQTQYLSFYNSIAVILQDGFFGIIIGALLIKYNKQIAYTVNKFFWNYTIKFLREAVDWLMDTPAGLKLNKELDKFLGDLFLWLIQIWSIVLSKIFSYTDEIVLFIGIAGILGASISLSLTSDLIALATFHLHIFYKVASKIYYWQFSILLSLFNLLRGKRRNTLRNRLDSFEYNLDQLLLGTIIFTLLFFLYPTTGVYYILFSLSRLAVISIQIIFDLLLAFINHFPLFPLIIRICFRERLPGGLMFHIVLSEDLLKSGVNLKKGSVLNVKDSNQSTENKMNEKRNTNLNTMDIINKDKVFYFLNTNETISSASSSTESISSSDDTSSIKDSTIDDPKKRTNRLLPINDYNIQNYYNIQNRRYSYDMSYSTPRSNSFAFKNKKSNGSQGQLQPLSLINDNKNVDGQDNGLLSPYSAHFYEYHDDDDGEQVPRIRRYSSQSENNSFDNDRTIIKNTKCNTFPNLIIDSAEESEGDDESNIHNYSGHKNGNRSFGDHPSRLLLSPYDQKSLGKRRALTMPDLTFGHGRNTNHNLIRVNSISLTDNNIKPVHSLSKTTYLVMENTSISFGGIFHQLNKEVLSILGQYISVNLIKNLLVGKPISRIQVIQPFILSEDRKLSLNKVKKTINEILNKNMKNNTLEKKKQQ</sequence>
<dbReference type="GO" id="GO:0016020">
    <property type="term" value="C:membrane"/>
    <property type="evidence" value="ECO:0007669"/>
    <property type="project" value="InterPro"/>
</dbReference>
<evidence type="ECO:0000313" key="4">
    <source>
        <dbReference type="Proteomes" id="UP000193719"/>
    </source>
</evidence>
<feature type="transmembrane region" description="Helical" evidence="2">
    <location>
        <begin position="471"/>
        <end position="487"/>
    </location>
</feature>
<feature type="transmembrane region" description="Helical" evidence="2">
    <location>
        <begin position="255"/>
        <end position="275"/>
    </location>
</feature>
<name>A0A1Y1V653_9FUNG</name>
<keyword evidence="4" id="KW-1185">Reference proteome</keyword>
<dbReference type="PANTHER" id="PTHR21329">
    <property type="entry name" value="PHOSPHATIDYLINOSITOL N-ACETYLGLUCOSAMINYLTRANSFERASE SUBUNIT Q-RELATED"/>
    <property type="match status" value="1"/>
</dbReference>
<comment type="caution">
    <text evidence="3">The sequence shown here is derived from an EMBL/GenBank/DDBJ whole genome shotgun (WGS) entry which is preliminary data.</text>
</comment>
<dbReference type="GO" id="GO:0005783">
    <property type="term" value="C:endoplasmic reticulum"/>
    <property type="evidence" value="ECO:0007669"/>
    <property type="project" value="TreeGrafter"/>
</dbReference>
<feature type="non-terminal residue" evidence="3">
    <location>
        <position position="1"/>
    </location>
</feature>
<dbReference type="InterPro" id="IPR007720">
    <property type="entry name" value="PigQ/GPI1"/>
</dbReference>
<reference evidence="3 4" key="2">
    <citation type="submission" date="2016-08" db="EMBL/GenBank/DDBJ databases">
        <title>Pervasive Adenine N6-methylation of Active Genes in Fungi.</title>
        <authorList>
            <consortium name="DOE Joint Genome Institute"/>
            <person name="Mondo S.J."/>
            <person name="Dannebaum R.O."/>
            <person name="Kuo R.C."/>
            <person name="Labutti K."/>
            <person name="Haridas S."/>
            <person name="Kuo A."/>
            <person name="Salamov A."/>
            <person name="Ahrendt S.R."/>
            <person name="Lipzen A."/>
            <person name="Sullivan W."/>
            <person name="Andreopoulos W.B."/>
            <person name="Clum A."/>
            <person name="Lindquist E."/>
            <person name="Daum C."/>
            <person name="Ramamoorthy G.K."/>
            <person name="Gryganskyi A."/>
            <person name="Culley D."/>
            <person name="Magnuson J.K."/>
            <person name="James T.Y."/>
            <person name="O'Malley M.A."/>
            <person name="Stajich J.E."/>
            <person name="Spatafora J.W."/>
            <person name="Visel A."/>
            <person name="Grigoriev I.V."/>
        </authorList>
    </citation>
    <scope>NUCLEOTIDE SEQUENCE [LARGE SCALE GENOMIC DNA]</scope>
    <source>
        <strain evidence="4">finn</strain>
    </source>
</reference>
<evidence type="ECO:0000313" key="3">
    <source>
        <dbReference type="EMBL" id="ORX48141.1"/>
    </source>
</evidence>
<feature type="transmembrane region" description="Helical" evidence="2">
    <location>
        <begin position="537"/>
        <end position="563"/>
    </location>
</feature>
<proteinExistence type="predicted"/>